<dbReference type="Proteomes" id="UP000244180">
    <property type="component" value="Unassembled WGS sequence"/>
</dbReference>
<evidence type="ECO:0000256" key="4">
    <source>
        <dbReference type="ARBA" id="ARBA00022884"/>
    </source>
</evidence>
<protein>
    <recommendedName>
        <fullName evidence="3">Transcription attenuation protein MtrB</fullName>
    </recommendedName>
    <alternativeName>
        <fullName evidence="8">Trp RNA-binding attenuation protein</fullName>
    </alternativeName>
    <alternativeName>
        <fullName evidence="7">Tryptophan RNA-binding attenuator protein</fullName>
    </alternativeName>
</protein>
<feature type="domain" description="Tryptophan RNA-binding attenuator protein" evidence="9">
    <location>
        <begin position="20"/>
        <end position="87"/>
    </location>
</feature>
<dbReference type="GO" id="GO:0006355">
    <property type="term" value="P:regulation of DNA-templated transcription"/>
    <property type="evidence" value="ECO:0007669"/>
    <property type="project" value="InterPro"/>
</dbReference>
<dbReference type="NCBIfam" id="NF009724">
    <property type="entry name" value="PRK13251.1"/>
    <property type="match status" value="1"/>
</dbReference>
<name>A0A2T5GCV8_HYDSH</name>
<evidence type="ECO:0000256" key="2">
    <source>
        <dbReference type="ARBA" id="ARBA00011104"/>
    </source>
</evidence>
<dbReference type="Pfam" id="PF02081">
    <property type="entry name" value="TrpBP"/>
    <property type="match status" value="1"/>
</dbReference>
<comment type="subunit">
    <text evidence="2">Oligomer of 11 identical subunits arranged in doughnut-like structure.</text>
</comment>
<dbReference type="AlphaFoldDB" id="A0A2T5GCV8"/>
<comment type="similarity">
    <text evidence="1">Belongs to the MtrB family.</text>
</comment>
<dbReference type="PRINTS" id="PR00687">
    <property type="entry name" value="TRPRNAAP"/>
</dbReference>
<evidence type="ECO:0000256" key="5">
    <source>
        <dbReference type="ARBA" id="ARBA00023015"/>
    </source>
</evidence>
<reference evidence="10 11" key="1">
    <citation type="submission" date="2017-08" db="EMBL/GenBank/DDBJ databases">
        <title>Burning lignite coal seam in the remote Altai Mountains harbors a hydrogen-driven thermophilic microbial community.</title>
        <authorList>
            <person name="Kadnikov V.V."/>
            <person name="Mardanov A.V."/>
            <person name="Ivasenko D."/>
            <person name="Beletsky A.V."/>
            <person name="Karnachuk O.V."/>
            <person name="Ravin N.V."/>
        </authorList>
    </citation>
    <scope>NUCLEOTIDE SEQUENCE [LARGE SCALE GENOMIC DNA]</scope>
    <source>
        <strain evidence="10">AL33</strain>
    </source>
</reference>
<dbReference type="Gene3D" id="2.60.40.50">
    <property type="entry name" value="TRAP-like"/>
    <property type="match status" value="1"/>
</dbReference>
<organism evidence="10 11">
    <name type="scientific">Hydrogenibacillus schlegelii</name>
    <name type="common">Bacillus schlegelii</name>
    <dbReference type="NCBI Taxonomy" id="1484"/>
    <lineage>
        <taxon>Bacteria</taxon>
        <taxon>Bacillati</taxon>
        <taxon>Bacillota</taxon>
        <taxon>Bacilli</taxon>
        <taxon>Bacillales</taxon>
        <taxon>Bacillales Family X. Incertae Sedis</taxon>
        <taxon>Hydrogenibacillus</taxon>
    </lineage>
</organism>
<sequence length="90" mass="9926">MGSEGGKAMGEGGRVSDWTSREYVVIKAKENGVHVIGLTRGDVTRFHHTEKLDKNEVMIAQFTEHTSAIKVRGRAVIYTAVGTIHTDRDD</sequence>
<keyword evidence="4" id="KW-0694">RNA-binding</keyword>
<accession>A0A2T5GCV8</accession>
<evidence type="ECO:0000256" key="3">
    <source>
        <dbReference type="ARBA" id="ARBA00016308"/>
    </source>
</evidence>
<gene>
    <name evidence="10" type="ORF">HSCHL_0873</name>
</gene>
<evidence type="ECO:0000256" key="6">
    <source>
        <dbReference type="ARBA" id="ARBA00023163"/>
    </source>
</evidence>
<keyword evidence="5" id="KW-0805">Transcription regulation</keyword>
<dbReference type="InterPro" id="IPR016031">
    <property type="entry name" value="Trp_RNA-bd_attenuator-like_dom"/>
</dbReference>
<evidence type="ECO:0000256" key="7">
    <source>
        <dbReference type="ARBA" id="ARBA00029615"/>
    </source>
</evidence>
<dbReference type="GO" id="GO:0003723">
    <property type="term" value="F:RNA binding"/>
    <property type="evidence" value="ECO:0007669"/>
    <property type="project" value="UniProtKB-KW"/>
</dbReference>
<proteinExistence type="inferred from homology"/>
<comment type="caution">
    <text evidence="10">The sequence shown here is derived from an EMBL/GenBank/DDBJ whole genome shotgun (WGS) entry which is preliminary data.</text>
</comment>
<dbReference type="SUPFAM" id="SSF51219">
    <property type="entry name" value="TRAP-like"/>
    <property type="match status" value="1"/>
</dbReference>
<dbReference type="EMBL" id="PEBV01000007">
    <property type="protein sequence ID" value="PTQ54019.1"/>
    <property type="molecule type" value="Genomic_DNA"/>
</dbReference>
<dbReference type="GO" id="GO:0006353">
    <property type="term" value="P:DNA-templated transcription termination"/>
    <property type="evidence" value="ECO:0007669"/>
    <property type="project" value="InterPro"/>
</dbReference>
<evidence type="ECO:0000313" key="10">
    <source>
        <dbReference type="EMBL" id="PTQ54019.1"/>
    </source>
</evidence>
<keyword evidence="6" id="KW-0804">Transcription</keyword>
<dbReference type="InterPro" id="IPR023558">
    <property type="entry name" value="Trp_RNA-bd_attenuator_dom"/>
</dbReference>
<evidence type="ECO:0000313" key="11">
    <source>
        <dbReference type="Proteomes" id="UP000244180"/>
    </source>
</evidence>
<evidence type="ECO:0000256" key="8">
    <source>
        <dbReference type="ARBA" id="ARBA00033109"/>
    </source>
</evidence>
<dbReference type="InterPro" id="IPR000824">
    <property type="entry name" value="MtrB"/>
</dbReference>
<evidence type="ECO:0000256" key="1">
    <source>
        <dbReference type="ARBA" id="ARBA00010027"/>
    </source>
</evidence>
<evidence type="ECO:0000259" key="9">
    <source>
        <dbReference type="Pfam" id="PF02081"/>
    </source>
</evidence>